<evidence type="ECO:0000259" key="7">
    <source>
        <dbReference type="Pfam" id="PF00892"/>
    </source>
</evidence>
<reference evidence="8 9" key="1">
    <citation type="submission" date="2020-03" db="EMBL/GenBank/DDBJ databases">
        <title>Genomic Encyclopedia of Type Strains, Phase IV (KMG-IV): sequencing the most valuable type-strain genomes for metagenomic binning, comparative biology and taxonomic classification.</title>
        <authorList>
            <person name="Goeker M."/>
        </authorList>
    </citation>
    <scope>NUCLEOTIDE SEQUENCE [LARGE SCALE GENOMIC DNA]</scope>
    <source>
        <strain evidence="8 9">DSM 5718</strain>
    </source>
</reference>
<keyword evidence="9" id="KW-1185">Reference proteome</keyword>
<dbReference type="Proteomes" id="UP000537126">
    <property type="component" value="Unassembled WGS sequence"/>
</dbReference>
<dbReference type="GO" id="GO:0005886">
    <property type="term" value="C:plasma membrane"/>
    <property type="evidence" value="ECO:0007669"/>
    <property type="project" value="UniProtKB-SubCell"/>
</dbReference>
<feature type="transmembrane region" description="Helical" evidence="6">
    <location>
        <begin position="274"/>
        <end position="294"/>
    </location>
</feature>
<feature type="domain" description="EamA" evidence="7">
    <location>
        <begin position="13"/>
        <end position="144"/>
    </location>
</feature>
<proteinExistence type="predicted"/>
<dbReference type="SUPFAM" id="SSF103481">
    <property type="entry name" value="Multidrug resistance efflux transporter EmrE"/>
    <property type="match status" value="2"/>
</dbReference>
<dbReference type="Pfam" id="PF00892">
    <property type="entry name" value="EamA"/>
    <property type="match status" value="2"/>
</dbReference>
<evidence type="ECO:0000313" key="8">
    <source>
        <dbReference type="EMBL" id="NIK73151.1"/>
    </source>
</evidence>
<evidence type="ECO:0000256" key="5">
    <source>
        <dbReference type="ARBA" id="ARBA00023136"/>
    </source>
</evidence>
<feature type="transmembrane region" description="Helical" evidence="6">
    <location>
        <begin position="102"/>
        <end position="119"/>
    </location>
</feature>
<dbReference type="PANTHER" id="PTHR32322">
    <property type="entry name" value="INNER MEMBRANE TRANSPORTER"/>
    <property type="match status" value="1"/>
</dbReference>
<feature type="transmembrane region" description="Helical" evidence="6">
    <location>
        <begin position="218"/>
        <end position="238"/>
    </location>
</feature>
<feature type="transmembrane region" description="Helical" evidence="6">
    <location>
        <begin position="72"/>
        <end position="90"/>
    </location>
</feature>
<organism evidence="8 9">
    <name type="scientific">Thermonema lapsum</name>
    <dbReference type="NCBI Taxonomy" id="28195"/>
    <lineage>
        <taxon>Bacteria</taxon>
        <taxon>Pseudomonadati</taxon>
        <taxon>Bacteroidota</taxon>
        <taxon>Cytophagia</taxon>
        <taxon>Cytophagales</taxon>
        <taxon>Thermonemataceae</taxon>
        <taxon>Thermonema</taxon>
    </lineage>
</organism>
<comment type="subcellular location">
    <subcellularLocation>
        <location evidence="1">Cell membrane</location>
        <topology evidence="1">Multi-pass membrane protein</topology>
    </subcellularLocation>
</comment>
<dbReference type="InterPro" id="IPR000620">
    <property type="entry name" value="EamA_dom"/>
</dbReference>
<evidence type="ECO:0000256" key="4">
    <source>
        <dbReference type="ARBA" id="ARBA00022989"/>
    </source>
</evidence>
<accession>A0A846MNW7</accession>
<comment type="caution">
    <text evidence="8">The sequence shown here is derived from an EMBL/GenBank/DDBJ whole genome shotgun (WGS) entry which is preliminary data.</text>
</comment>
<feature type="transmembrane region" description="Helical" evidence="6">
    <location>
        <begin position="7"/>
        <end position="29"/>
    </location>
</feature>
<dbReference type="InterPro" id="IPR050638">
    <property type="entry name" value="AA-Vitamin_Transporters"/>
</dbReference>
<evidence type="ECO:0000256" key="1">
    <source>
        <dbReference type="ARBA" id="ARBA00004651"/>
    </source>
</evidence>
<dbReference type="InterPro" id="IPR037185">
    <property type="entry name" value="EmrE-like"/>
</dbReference>
<dbReference type="AlphaFoldDB" id="A0A846MNW7"/>
<sequence>MSERKPAGWLVHAALFLVALIYGFNYNIAKLIIPHYLNPSAVILLRVVAVSFLLGLWHLLRGTPLYIAPEHRGRLLWCALLGVVVNQLLFFEGLARTSATNASVIMTMTPIFVLLLSLLMGMEQATTQRMIGILLGALGGYVLLTQGQWMLRPANVWGDLMVLGNALSYSAYLVLVKPLMRRYHPLVVMFYVFTLGILGVLPFGYIGLASVSWQQLPWFVLVAIAYVLLATTLTAYSLNAWALQYTHASVVGFYIYFQPLVAATIDLWQGKTSLTVYTLMATALIFTGVFLVNIQNSRSRKKQQVIR</sequence>
<feature type="transmembrane region" description="Helical" evidence="6">
    <location>
        <begin position="187"/>
        <end position="206"/>
    </location>
</feature>
<dbReference type="PANTHER" id="PTHR32322:SF18">
    <property type="entry name" value="S-ADENOSYLMETHIONINE_S-ADENOSYLHOMOCYSTEINE TRANSPORTER"/>
    <property type="match status" value="1"/>
</dbReference>
<evidence type="ECO:0000313" key="9">
    <source>
        <dbReference type="Proteomes" id="UP000537126"/>
    </source>
</evidence>
<feature type="transmembrane region" description="Helical" evidence="6">
    <location>
        <begin position="250"/>
        <end position="268"/>
    </location>
</feature>
<dbReference type="RefSeq" id="WP_166918420.1">
    <property type="nucleotide sequence ID" value="NZ_JAASRN010000001.1"/>
</dbReference>
<dbReference type="EMBL" id="JAASRN010000001">
    <property type="protein sequence ID" value="NIK73151.1"/>
    <property type="molecule type" value="Genomic_DNA"/>
</dbReference>
<feature type="transmembrane region" description="Helical" evidence="6">
    <location>
        <begin position="41"/>
        <end position="60"/>
    </location>
</feature>
<gene>
    <name evidence="8" type="ORF">FHS56_000637</name>
</gene>
<evidence type="ECO:0000256" key="3">
    <source>
        <dbReference type="ARBA" id="ARBA00022692"/>
    </source>
</evidence>
<keyword evidence="5 6" id="KW-0472">Membrane</keyword>
<keyword evidence="3 6" id="KW-0812">Transmembrane</keyword>
<name>A0A846MNW7_9BACT</name>
<keyword evidence="2" id="KW-1003">Cell membrane</keyword>
<keyword evidence="4 6" id="KW-1133">Transmembrane helix</keyword>
<feature type="domain" description="EamA" evidence="7">
    <location>
        <begin position="157"/>
        <end position="293"/>
    </location>
</feature>
<feature type="transmembrane region" description="Helical" evidence="6">
    <location>
        <begin position="131"/>
        <end position="150"/>
    </location>
</feature>
<evidence type="ECO:0000256" key="2">
    <source>
        <dbReference type="ARBA" id="ARBA00022475"/>
    </source>
</evidence>
<evidence type="ECO:0000256" key="6">
    <source>
        <dbReference type="SAM" id="Phobius"/>
    </source>
</evidence>
<protein>
    <submittedName>
        <fullName evidence="8">Drug/metabolite transporter (DMT)-like permease</fullName>
    </submittedName>
</protein>
<feature type="transmembrane region" description="Helical" evidence="6">
    <location>
        <begin position="156"/>
        <end position="175"/>
    </location>
</feature>